<accession>A0A8J3M6E7</accession>
<dbReference type="Gene3D" id="1.10.3210.10">
    <property type="entry name" value="Hypothetical protein af1432"/>
    <property type="match status" value="1"/>
</dbReference>
<dbReference type="SMART" id="SM00471">
    <property type="entry name" value="HDc"/>
    <property type="match status" value="1"/>
</dbReference>
<organism evidence="2 3">
    <name type="scientific">Seohaeicola zhoushanensis</name>
    <dbReference type="NCBI Taxonomy" id="1569283"/>
    <lineage>
        <taxon>Bacteria</taxon>
        <taxon>Pseudomonadati</taxon>
        <taxon>Pseudomonadota</taxon>
        <taxon>Alphaproteobacteria</taxon>
        <taxon>Rhodobacterales</taxon>
        <taxon>Roseobacteraceae</taxon>
        <taxon>Seohaeicola</taxon>
    </lineage>
</organism>
<feature type="domain" description="HD/PDEase" evidence="1">
    <location>
        <begin position="22"/>
        <end position="128"/>
    </location>
</feature>
<dbReference type="Pfam" id="PF13328">
    <property type="entry name" value="HD_4"/>
    <property type="match status" value="1"/>
</dbReference>
<reference evidence="2" key="2">
    <citation type="submission" date="2020-09" db="EMBL/GenBank/DDBJ databases">
        <authorList>
            <person name="Sun Q."/>
            <person name="Kim S."/>
        </authorList>
    </citation>
    <scope>NUCLEOTIDE SEQUENCE</scope>
    <source>
        <strain evidence="2">KCTC 42650</strain>
    </source>
</reference>
<reference evidence="2" key="1">
    <citation type="journal article" date="2014" name="Int. J. Syst. Evol. Microbiol.">
        <title>Complete genome sequence of Corynebacterium casei LMG S-19264T (=DSM 44701T), isolated from a smear-ripened cheese.</title>
        <authorList>
            <consortium name="US DOE Joint Genome Institute (JGI-PGF)"/>
            <person name="Walter F."/>
            <person name="Albersmeier A."/>
            <person name="Kalinowski J."/>
            <person name="Ruckert C."/>
        </authorList>
    </citation>
    <scope>NUCLEOTIDE SEQUENCE</scope>
    <source>
        <strain evidence="2">KCTC 42650</strain>
    </source>
</reference>
<dbReference type="PANTHER" id="PTHR46246:SF1">
    <property type="entry name" value="GUANOSINE-3',5'-BIS(DIPHOSPHATE) 3'-PYROPHOSPHOHYDROLASE MESH1"/>
    <property type="match status" value="1"/>
</dbReference>
<keyword evidence="3" id="KW-1185">Reference proteome</keyword>
<evidence type="ECO:0000259" key="1">
    <source>
        <dbReference type="SMART" id="SM00471"/>
    </source>
</evidence>
<dbReference type="GO" id="GO:0008893">
    <property type="term" value="F:guanosine-3',5'-bis(diphosphate) 3'-diphosphatase activity"/>
    <property type="evidence" value="ECO:0007669"/>
    <property type="project" value="TreeGrafter"/>
</dbReference>
<dbReference type="EMBL" id="BNCJ01000002">
    <property type="protein sequence ID" value="GHF43019.1"/>
    <property type="molecule type" value="Genomic_DNA"/>
</dbReference>
<dbReference type="InterPro" id="IPR052194">
    <property type="entry name" value="MESH1"/>
</dbReference>
<comment type="caution">
    <text evidence="2">The sequence shown here is derived from an EMBL/GenBank/DDBJ whole genome shotgun (WGS) entry which is preliminary data.</text>
</comment>
<dbReference type="PANTHER" id="PTHR46246">
    <property type="entry name" value="GUANOSINE-3',5'-BIS(DIPHOSPHATE) 3'-PYROPHOSPHOHYDROLASE MESH1"/>
    <property type="match status" value="1"/>
</dbReference>
<evidence type="ECO:0000313" key="3">
    <source>
        <dbReference type="Proteomes" id="UP000626220"/>
    </source>
</evidence>
<dbReference type="SUPFAM" id="SSF109604">
    <property type="entry name" value="HD-domain/PDEase-like"/>
    <property type="match status" value="1"/>
</dbReference>
<name>A0A8J3M6E7_9RHOB</name>
<protein>
    <recommendedName>
        <fullName evidence="1">HD/PDEase domain-containing protein</fullName>
    </recommendedName>
</protein>
<dbReference type="AlphaFoldDB" id="A0A8J3M6E7"/>
<dbReference type="RefSeq" id="WP_189679267.1">
    <property type="nucleotide sequence ID" value="NZ_BNCJ01000002.1"/>
</dbReference>
<dbReference type="InterPro" id="IPR003607">
    <property type="entry name" value="HD/PDEase_dom"/>
</dbReference>
<evidence type="ECO:0000313" key="2">
    <source>
        <dbReference type="EMBL" id="GHF43019.1"/>
    </source>
</evidence>
<dbReference type="Proteomes" id="UP000626220">
    <property type="component" value="Unassembled WGS sequence"/>
</dbReference>
<proteinExistence type="predicted"/>
<sequence length="169" mass="18149">MIRSAETFARAAHAGQFRKGAARLPYDTHLAEVADFVTRHGGDPAAIAAAWLHDTVEDTAVTEAELEAKFGAEVTALVRELTDDKTLPKAERKRLQVLNAPKKSPRAALIKLGDKTSNIRSLSLNPPDWPEARKAAYVAWAAEVVAALPPLPEAALAEFRAALALHGKA</sequence>
<gene>
    <name evidence="2" type="ORF">GCM10017056_13560</name>
</gene>